<evidence type="ECO:0000256" key="1">
    <source>
        <dbReference type="ARBA" id="ARBA00022729"/>
    </source>
</evidence>
<dbReference type="SUPFAM" id="SSF49478">
    <property type="entry name" value="Cna protein B-type domain"/>
    <property type="match status" value="3"/>
</dbReference>
<dbReference type="PANTHER" id="PTHR23303">
    <property type="entry name" value="CARBOXYPEPTIDASE REGULATORY REGION-CONTAINING"/>
    <property type="match status" value="1"/>
</dbReference>
<dbReference type="SMART" id="SM00327">
    <property type="entry name" value="VWA"/>
    <property type="match status" value="1"/>
</dbReference>
<dbReference type="InterPro" id="IPR051417">
    <property type="entry name" value="SDr/BOS_complex"/>
</dbReference>
<feature type="domain" description="VWFA" evidence="3">
    <location>
        <begin position="72"/>
        <end position="260"/>
    </location>
</feature>
<dbReference type="InterPro" id="IPR008969">
    <property type="entry name" value="CarboxyPept-like_regulatory"/>
</dbReference>
<dbReference type="Gene3D" id="3.40.50.410">
    <property type="entry name" value="von Willebrand factor, type A domain"/>
    <property type="match status" value="1"/>
</dbReference>
<protein>
    <recommendedName>
        <fullName evidence="3">VWFA domain-containing protein</fullName>
    </recommendedName>
</protein>
<dbReference type="GO" id="GO:0030246">
    <property type="term" value="F:carbohydrate binding"/>
    <property type="evidence" value="ECO:0007669"/>
    <property type="project" value="InterPro"/>
</dbReference>
<evidence type="ECO:0000256" key="2">
    <source>
        <dbReference type="SAM" id="MobiDB-lite"/>
    </source>
</evidence>
<name>A0A9D5Q8N2_9BACT</name>
<proteinExistence type="predicted"/>
<dbReference type="InterPro" id="IPR036465">
    <property type="entry name" value="vWFA_dom_sf"/>
</dbReference>
<evidence type="ECO:0000313" key="5">
    <source>
        <dbReference type="Proteomes" id="UP000649604"/>
    </source>
</evidence>
<reference evidence="4" key="1">
    <citation type="submission" date="2019-11" db="EMBL/GenBank/DDBJ databases">
        <title>Microbial mats filling the niche in hypersaline microbial mats.</title>
        <authorList>
            <person name="Wong H.L."/>
            <person name="Macleod F.I."/>
            <person name="White R.A. III"/>
            <person name="Burns B.P."/>
        </authorList>
    </citation>
    <scope>NUCLEOTIDE SEQUENCE</scope>
    <source>
        <strain evidence="4">Rbin_158</strain>
    </source>
</reference>
<keyword evidence="1" id="KW-0732">Signal</keyword>
<evidence type="ECO:0000259" key="3">
    <source>
        <dbReference type="PROSITE" id="PS50234"/>
    </source>
</evidence>
<dbReference type="SUPFAM" id="SSF53300">
    <property type="entry name" value="vWA-like"/>
    <property type="match status" value="1"/>
</dbReference>
<dbReference type="PANTHER" id="PTHR23303:SF14">
    <property type="entry name" value="BOS COMPLEX SUBUNIT NOMO1-RELATED"/>
    <property type="match status" value="1"/>
</dbReference>
<evidence type="ECO:0000313" key="4">
    <source>
        <dbReference type="EMBL" id="MBD3327537.1"/>
    </source>
</evidence>
<dbReference type="EMBL" id="WJJP01000751">
    <property type="protein sequence ID" value="MBD3327537.1"/>
    <property type="molecule type" value="Genomic_DNA"/>
</dbReference>
<comment type="caution">
    <text evidence="4">The sequence shown here is derived from an EMBL/GenBank/DDBJ whole genome shotgun (WGS) entry which is preliminary data.</text>
</comment>
<dbReference type="Pfam" id="PF13620">
    <property type="entry name" value="CarboxypepD_reg"/>
    <property type="match status" value="1"/>
</dbReference>
<dbReference type="SUPFAM" id="SSF49452">
    <property type="entry name" value="Starch-binding domain-like"/>
    <property type="match status" value="2"/>
</dbReference>
<dbReference type="InterPro" id="IPR002035">
    <property type="entry name" value="VWF_A"/>
</dbReference>
<gene>
    <name evidence="4" type="ORF">GF339_23330</name>
</gene>
<dbReference type="Gene3D" id="2.60.40.1120">
    <property type="entry name" value="Carboxypeptidase-like, regulatory domain"/>
    <property type="match status" value="5"/>
</dbReference>
<feature type="region of interest" description="Disordered" evidence="2">
    <location>
        <begin position="1187"/>
        <end position="1220"/>
    </location>
</feature>
<dbReference type="Proteomes" id="UP000649604">
    <property type="component" value="Unassembled WGS sequence"/>
</dbReference>
<feature type="non-terminal residue" evidence="4">
    <location>
        <position position="2549"/>
    </location>
</feature>
<dbReference type="InterPro" id="IPR013784">
    <property type="entry name" value="Carb-bd-like_fold"/>
</dbReference>
<sequence>MRQPFKQSLLGILVLVLVISTRIGLASTQEDSPVAEPVDQHVAAAEQSSSAETPPPSERDPAIFQTEYPLRNYLFIHDTSLNMRRKRRIPMMQDSMRSVLNQIPLTANVGLRAFGHRFPTDGPDACSDTDTLVPINRLNRNREDIETQLNLLTYPPLGGGAPVGLALEEGIADLEPFQGHKEIFLYLVDLQKCPDEQPLAIIESACEVEDLHLTLIGIGLKRDMKTLERANVQQLGCVDLINVLTPEEGEALSDRLLTRLSLEFRNAEGELVDPAPGDALIFELSRRTEDGQIETTHQKIKTAQVKGSTLETVGLEEDTYYLRLSYEGQNIRNRKEIVVTAQDESREVIQLGRMVVDVTDSLGNLVDDPAEREVKITLTDSGNVIRTVTDTAQTTFDVLPGKRYQVHVSYQTGGKLQRIKYDDPIEIQEGNHKEISVALPIGAISGRILTMEGRPASDVNLVLSPDDAYAATIFERTLTTDENGRYFAPDVSAGMYTLTLNQDGYKPETRKIQVVGGTINTIEDISLFHGIEIAVTGISGKVIDDADIALIHKDSGTPIATTRYQDVYRNIHDIASGTYLLTVDRAGYQSFSQEVLLEDDMPLREVAIALPYYITVRGKIVNGKGEAVPDAEVAFHQTHSTPQSPDASEPIAMSSDGMLEATLLVTGQGEETLDISWTDLYNQSYHQQVTFPLPGVPQELDLQDIRLPINFLRFTLEDVMGKTVAADTIVVYHKQSGQSGIQMNEVQTGIYESTALQDGDYSIRIIKRGYQEIEQPVRIAGGTLKHIPFTLYNYITVAGTVTHGKGDRVEGASIAFQGDHSSLASLQPIVTGRDGRFQATLLVKQAHQEKMTIRWKSPDSGKEYQIQTLFDLPGIPIAKFYPLELGNYQLPANFVQVKVQDVFQKGLSEAQVTFIANDGESTPGVELGDGVYESLDLHDGYYNIIITKPGYKENTVISDVAVGKGQREVTLGPIELPHYATITGTVLNGKDAGVPNVEIVFGGNASEQLERCITDQQGRFSTTLLVTNSGQERWQARWQRDEFRTSGQFPLPMHPQKSANLGEIRLPANFVSIPVEDIRGKILEQVQIDITYKNGKPVTLDEFSLEEMTPGIYQAGNLPDGTYSVLLHKAGYERNKSFDLTVRGGTYYRLDPVQLGYYVTLTGTTINGKRAPVPDVMIRVQETCSTFLGSDTPRSDLPPAPETTAEEHAAPDTPSTPEIVTNADGRFSARLLVTSPGIEEITATWGEQYRSSFQVNVSNGPETQDITLHLPINFIQIQLTDISRQAISDASLTATHQIERTTFPLHEREPGLYESPGLPDGNYVLTISKDRYESQTDTITVNQGEVHQTALHLKHYVTVKGYVTNGKQEGVSAATVSFGNLKTVASAKILSGTDGAFETELLMKDTGRESATITWVGRHDTYTKQFWIDLPDRPTQIEIPADDTRLPINYISIEVKSVAATGVPDATVLLTHSETGKVIEAQDNGNGNYEGQELPDGSYTIMVAKEKYQTMILDNVVVADGIHKSGILVPKFPHYITISGFIFNGKEQGVPNATVAVKDPQRLQDCAPFTTRDDGSFTLRALVTDVGTETLEVVWNEIYSTSIPVKLPFIPEHIRLDPVKLPINFIVVKVLDIYDRNLSNVTISFLKKDAEETPALQIDSETSTAMYQGREISPGIYESPELPDNEYLILARKEGYIQNIYPEVFVQDGMTVSDVTLSLPHLVTLQGQVTNGKGEGVPDVQVIFGEENSLKSTEYLETNASGTFVEQLQVTGQGKETIRLLKTGHTDLPSDHFEYVQEFTLAKQPGEQHFDVLRLPMNFIPLLVKDVAGNPIDDAEIALIPLDEASSTRSAPSTTDADDSRFISRALIEHVGDGRYEGQNIKDGTYKIVISKQGYKPQEQTISVAAGEVAPESVFILPHYILVKGIVTEGKGNGVPDAVLEFDTQNSDLVALDEIQQDQPTITTDLNGQFLAKLLVKKSGRQQVRAIWNSTYVKQFSFPLPEHPNMNYLLDEEIRLPINFVPFQITNVLGQGLAGVDIRLQKSGENGGQELLASPLGGGYYEARELLDGVYTVTIQKDGYQDVTSTLAVHGGEQAPEQQVSLPHYVTVRGTVVNGKGQGMGGAEIALSGLNSRLLASEQPILTAADGSFQLDVLVTGSDSQDLQEHIEIAWEDPSAASAAESSSTQEIPFGISYDFSLPPVPGNENLGLLRLPVNFYTVAVQDVSGKGLPGVHVKFIDDTGREFIAKESVGGFYEGQHLPNGTYTLHVAKDGYRADQKPGIVIPDTVPTTSATSRNPLTFQLPYYITIEGTTIDGKGQELTSDIALELEGTHSQLIPGTVNFDQHGKFTATLLVNSPGREHLHITWKGKHGLHVRQIPFVLPEAPETVDLQRIALPVNFVPIEVNDLLGYGVTGATVTLYHIDTDTEIPARDKGNGRYEGEYLLDGTYKIAISKEGYKSVDNALVRVANGIVSTTQSFRLPHYVWVTGVATNGEGEGIRDPLIEFDHLRSHDTSKRTDITGTFEVQLEVQEVGTERMYISWKNAYTAPV</sequence>
<accession>A0A9D5Q8N2</accession>
<dbReference type="PROSITE" id="PS50234">
    <property type="entry name" value="VWFA"/>
    <property type="match status" value="1"/>
</dbReference>
<dbReference type="SUPFAM" id="SSF49464">
    <property type="entry name" value="Carboxypeptidase regulatory domain-like"/>
    <property type="match status" value="1"/>
</dbReference>
<organism evidence="4 5">
    <name type="scientific">candidate division KSB3 bacterium</name>
    <dbReference type="NCBI Taxonomy" id="2044937"/>
    <lineage>
        <taxon>Bacteria</taxon>
        <taxon>candidate division KSB3</taxon>
    </lineage>
</organism>
<feature type="region of interest" description="Disordered" evidence="2">
    <location>
        <begin position="29"/>
        <end position="62"/>
    </location>
</feature>